<evidence type="ECO:0000256" key="9">
    <source>
        <dbReference type="ARBA" id="ARBA00023157"/>
    </source>
</evidence>
<dbReference type="PROSITE" id="PS00237">
    <property type="entry name" value="G_PROTEIN_RECEP_F1_1"/>
    <property type="match status" value="1"/>
</dbReference>
<dbReference type="InterPro" id="IPR032675">
    <property type="entry name" value="LRR_dom_sf"/>
</dbReference>
<sequence>MFCDLVDHYSNRQDELLCSNPMTFLSFNDFYCQSGQRLHHKEYECDKIKDCGDDSDEKFCVHTTCNSGQCRADLCLPLQWDNNVQVDCFISTISLQEYIDSYLSLQKSKPLINNNRCALVCDPGICVNKSQHSDLFIDCRGPEGLIAQTMGKLESANACKNSFGHNMWAPKCHYIKERHGGIVGCTDMSHLRDCENFQCSYGYVKCYNSYCIPHHYLRDGRDDCPTGEDEQLFYTGPCTGYFACWDSNICLHPDLVCDGHTDCPYEDDELGCRDDCLKGFRCIAGTVSVSDYNKSVPLDMTKVCAMDRQIRYLDLSGVEFYELSLFLLTAPGAFLNLKVLILSKCNISELCLPLIYNYPPFMIQKLDISHNRFEAFATDEYNYFYKHIHFLNISHNRLLKSLRNLRFSFLEIFDLSFTSLSYLNDSVFTKLHRLKHLNLSNSLISKFTRQYFSPKLTLQTLDLRGILTQDLDDYFFQNLTISQALYSDLFQICCPQIQGLVISPRACIAPLNTDAISSCGNLLGLDIQRFLLWIVAILALLGNVTVIVYRVIWDRSVLQTGYGLFVTNLGVSDFIMGVYLFLIAGADSFYRDSYVLYDKNWRNGVVCKMAGFMACLSCEASTFFVFLITLDRFLVMKFPFGQVKFTWSHKTIAVVMSWVASVLLSLVPIVLNFDIYSSNAMCLGLPLTNNYAKGWEYSVAVFIICNLIMFLFIACGQYAIFRAMSESRISKTATSMPSSRRAEDITVAKQLSLVILSNFLFWFPVGIMGLISLGGHDVSSEVYAWTTVLLLPINSAANPVLYTIPTLLETWKKFKHGNKRKPNVNVQ</sequence>
<keyword evidence="5" id="KW-0677">Repeat</keyword>
<dbReference type="PROSITE" id="PS50068">
    <property type="entry name" value="LDLRA_2"/>
    <property type="match status" value="3"/>
</dbReference>
<dbReference type="InterPro" id="IPR036055">
    <property type="entry name" value="LDL_receptor-like_sf"/>
</dbReference>
<evidence type="ECO:0000256" key="12">
    <source>
        <dbReference type="PROSITE-ProRule" id="PRU00124"/>
    </source>
</evidence>
<dbReference type="AlphaFoldDB" id="A0A8S3YS60"/>
<feature type="disulfide bond" evidence="12">
    <location>
        <begin position="238"/>
        <end position="250"/>
    </location>
</feature>
<evidence type="ECO:0000256" key="6">
    <source>
        <dbReference type="ARBA" id="ARBA00022989"/>
    </source>
</evidence>
<evidence type="ECO:0000256" key="7">
    <source>
        <dbReference type="ARBA" id="ARBA00023040"/>
    </source>
</evidence>
<dbReference type="InterPro" id="IPR002131">
    <property type="entry name" value="Gphrmn_rcpt_fam"/>
</dbReference>
<evidence type="ECO:0000256" key="2">
    <source>
        <dbReference type="ARBA" id="ARBA00022475"/>
    </source>
</evidence>
<dbReference type="Gene3D" id="4.10.400.10">
    <property type="entry name" value="Low-density Lipoprotein Receptor"/>
    <property type="match status" value="3"/>
</dbReference>
<dbReference type="Pfam" id="PF00057">
    <property type="entry name" value="Ldl_recept_a"/>
    <property type="match status" value="1"/>
</dbReference>
<dbReference type="GO" id="GO:0016500">
    <property type="term" value="F:protein-hormone receptor activity"/>
    <property type="evidence" value="ECO:0007669"/>
    <property type="project" value="InterPro"/>
</dbReference>
<dbReference type="PRINTS" id="PR00237">
    <property type="entry name" value="GPCRRHODOPSN"/>
</dbReference>
<dbReference type="SUPFAM" id="SSF81321">
    <property type="entry name" value="Family A G protein-coupled receptor-like"/>
    <property type="match status" value="1"/>
</dbReference>
<keyword evidence="16" id="KW-1185">Reference proteome</keyword>
<gene>
    <name evidence="15" type="ORF">CUNI_LOCUS5585</name>
</gene>
<feature type="transmembrane region" description="Helical" evidence="13">
    <location>
        <begin position="610"/>
        <end position="630"/>
    </location>
</feature>
<keyword evidence="7" id="KW-0297">G-protein coupled receptor</keyword>
<organism evidence="15 16">
    <name type="scientific">Candidula unifasciata</name>
    <dbReference type="NCBI Taxonomy" id="100452"/>
    <lineage>
        <taxon>Eukaryota</taxon>
        <taxon>Metazoa</taxon>
        <taxon>Spiralia</taxon>
        <taxon>Lophotrochozoa</taxon>
        <taxon>Mollusca</taxon>
        <taxon>Gastropoda</taxon>
        <taxon>Heterobranchia</taxon>
        <taxon>Euthyneura</taxon>
        <taxon>Panpulmonata</taxon>
        <taxon>Eupulmonata</taxon>
        <taxon>Stylommatophora</taxon>
        <taxon>Helicina</taxon>
        <taxon>Helicoidea</taxon>
        <taxon>Geomitridae</taxon>
        <taxon>Candidula</taxon>
    </lineage>
</organism>
<feature type="transmembrane region" description="Helical" evidence="13">
    <location>
        <begin position="751"/>
        <end position="771"/>
    </location>
</feature>
<keyword evidence="4 13" id="KW-0812">Transmembrane</keyword>
<dbReference type="OrthoDB" id="5981530at2759"/>
<evidence type="ECO:0000256" key="1">
    <source>
        <dbReference type="ARBA" id="ARBA00004651"/>
    </source>
</evidence>
<dbReference type="SUPFAM" id="SSF57424">
    <property type="entry name" value="LDL receptor-like module"/>
    <property type="match status" value="3"/>
</dbReference>
<dbReference type="Pfam" id="PF00001">
    <property type="entry name" value="7tm_1"/>
    <property type="match status" value="1"/>
</dbReference>
<evidence type="ECO:0000256" key="8">
    <source>
        <dbReference type="ARBA" id="ARBA00023136"/>
    </source>
</evidence>
<feature type="transmembrane region" description="Helical" evidence="13">
    <location>
        <begin position="783"/>
        <end position="804"/>
    </location>
</feature>
<protein>
    <recommendedName>
        <fullName evidence="14">G-protein coupled receptors family 1 profile domain-containing protein</fullName>
    </recommendedName>
</protein>
<accession>A0A8S3YS60</accession>
<dbReference type="SUPFAM" id="SSF52058">
    <property type="entry name" value="L domain-like"/>
    <property type="match status" value="1"/>
</dbReference>
<feature type="disulfide bond" evidence="12">
    <location>
        <begin position="199"/>
        <end position="211"/>
    </location>
</feature>
<dbReference type="PANTHER" id="PTHR24372">
    <property type="entry name" value="GLYCOPROTEIN HORMONE RECEPTOR"/>
    <property type="match status" value="1"/>
</dbReference>
<evidence type="ECO:0000313" key="15">
    <source>
        <dbReference type="EMBL" id="CAG5120027.1"/>
    </source>
</evidence>
<evidence type="ECO:0000256" key="10">
    <source>
        <dbReference type="ARBA" id="ARBA00023170"/>
    </source>
</evidence>
<dbReference type="PANTHER" id="PTHR24372:SF77">
    <property type="entry name" value="G-PROTEIN COUPLED RECEPTORS FAMILY 1 PROFILE DOMAIN-CONTAINING PROTEIN"/>
    <property type="match status" value="1"/>
</dbReference>
<dbReference type="GO" id="GO:0008528">
    <property type="term" value="F:G protein-coupled peptide receptor activity"/>
    <property type="evidence" value="ECO:0007669"/>
    <property type="project" value="TreeGrafter"/>
</dbReference>
<dbReference type="Proteomes" id="UP000678393">
    <property type="component" value="Unassembled WGS sequence"/>
</dbReference>
<keyword evidence="3" id="KW-0433">Leucine-rich repeat</keyword>
<keyword evidence="11" id="KW-0807">Transducer</keyword>
<evidence type="ECO:0000256" key="4">
    <source>
        <dbReference type="ARBA" id="ARBA00022692"/>
    </source>
</evidence>
<feature type="transmembrane region" description="Helical" evidence="13">
    <location>
        <begin position="564"/>
        <end position="590"/>
    </location>
</feature>
<evidence type="ECO:0000256" key="3">
    <source>
        <dbReference type="ARBA" id="ARBA00022614"/>
    </source>
</evidence>
<name>A0A8S3YS60_9EUPU</name>
<evidence type="ECO:0000259" key="14">
    <source>
        <dbReference type="PROSITE" id="PS50262"/>
    </source>
</evidence>
<dbReference type="GO" id="GO:0009755">
    <property type="term" value="P:hormone-mediated signaling pathway"/>
    <property type="evidence" value="ECO:0007669"/>
    <property type="project" value="TreeGrafter"/>
</dbReference>
<keyword evidence="2" id="KW-1003">Cell membrane</keyword>
<dbReference type="SMART" id="SM00192">
    <property type="entry name" value="LDLa"/>
    <property type="match status" value="3"/>
</dbReference>
<feature type="disulfide bond" evidence="12">
    <location>
        <begin position="206"/>
        <end position="224"/>
    </location>
</feature>
<dbReference type="InterPro" id="IPR017452">
    <property type="entry name" value="GPCR_Rhodpsn_7TM"/>
</dbReference>
<comment type="caution">
    <text evidence="12">Lacks conserved residue(s) required for the propagation of feature annotation.</text>
</comment>
<keyword evidence="9 12" id="KW-1015">Disulfide bond</keyword>
<dbReference type="CDD" id="cd00112">
    <property type="entry name" value="LDLa"/>
    <property type="match status" value="3"/>
</dbReference>
<dbReference type="InterPro" id="IPR002172">
    <property type="entry name" value="LDrepeatLR_classA_rpt"/>
</dbReference>
<feature type="domain" description="G-protein coupled receptors family 1 profile" evidence="14">
    <location>
        <begin position="542"/>
        <end position="802"/>
    </location>
</feature>
<feature type="disulfide bond" evidence="12">
    <location>
        <begin position="257"/>
        <end position="272"/>
    </location>
</feature>
<dbReference type="InterPro" id="IPR000276">
    <property type="entry name" value="GPCR_Rhodpsn"/>
</dbReference>
<evidence type="ECO:0000313" key="16">
    <source>
        <dbReference type="Proteomes" id="UP000678393"/>
    </source>
</evidence>
<keyword evidence="8 13" id="KW-0472">Membrane</keyword>
<keyword evidence="10" id="KW-0675">Receptor</keyword>
<evidence type="ECO:0000256" key="13">
    <source>
        <dbReference type="SAM" id="Phobius"/>
    </source>
</evidence>
<dbReference type="Gene3D" id="1.20.1070.10">
    <property type="entry name" value="Rhodopsin 7-helix transmembrane proteins"/>
    <property type="match status" value="1"/>
</dbReference>
<dbReference type="GO" id="GO:0005886">
    <property type="term" value="C:plasma membrane"/>
    <property type="evidence" value="ECO:0007669"/>
    <property type="project" value="UniProtKB-SubCell"/>
</dbReference>
<reference evidence="15" key="1">
    <citation type="submission" date="2021-04" db="EMBL/GenBank/DDBJ databases">
        <authorList>
            <consortium name="Molecular Ecology Group"/>
        </authorList>
    </citation>
    <scope>NUCLEOTIDE SEQUENCE</scope>
</reference>
<feature type="disulfide bond" evidence="12">
    <location>
        <begin position="45"/>
        <end position="60"/>
    </location>
</feature>
<feature type="transmembrane region" description="Helical" evidence="13">
    <location>
        <begin position="530"/>
        <end position="552"/>
    </location>
</feature>
<evidence type="ECO:0000256" key="11">
    <source>
        <dbReference type="ARBA" id="ARBA00023224"/>
    </source>
</evidence>
<dbReference type="EMBL" id="CAJHNH020000817">
    <property type="protein sequence ID" value="CAG5120027.1"/>
    <property type="molecule type" value="Genomic_DNA"/>
</dbReference>
<keyword evidence="6 13" id="KW-1133">Transmembrane helix</keyword>
<proteinExistence type="predicted"/>
<feature type="transmembrane region" description="Helical" evidence="13">
    <location>
        <begin position="697"/>
        <end position="721"/>
    </location>
</feature>
<comment type="caution">
    <text evidence="15">The sequence shown here is derived from an EMBL/GenBank/DDBJ whole genome shotgun (WGS) entry which is preliminary data.</text>
</comment>
<dbReference type="GO" id="GO:0007189">
    <property type="term" value="P:adenylate cyclase-activating G protein-coupled receptor signaling pathway"/>
    <property type="evidence" value="ECO:0007669"/>
    <property type="project" value="TreeGrafter"/>
</dbReference>
<feature type="transmembrane region" description="Helical" evidence="13">
    <location>
        <begin position="651"/>
        <end position="671"/>
    </location>
</feature>
<dbReference type="Gene3D" id="3.80.10.10">
    <property type="entry name" value="Ribonuclease Inhibitor"/>
    <property type="match status" value="1"/>
</dbReference>
<evidence type="ECO:0000256" key="5">
    <source>
        <dbReference type="ARBA" id="ARBA00022737"/>
    </source>
</evidence>
<dbReference type="PRINTS" id="PR00373">
    <property type="entry name" value="GLYCHORMONER"/>
</dbReference>
<comment type="subcellular location">
    <subcellularLocation>
        <location evidence="1">Cell membrane</location>
        <topology evidence="1">Multi-pass membrane protein</topology>
    </subcellularLocation>
</comment>
<dbReference type="PROSITE" id="PS50262">
    <property type="entry name" value="G_PROTEIN_RECEP_F1_2"/>
    <property type="match status" value="1"/>
</dbReference>